<dbReference type="EMBL" id="ASHM01163037">
    <property type="protein sequence ID" value="PNX64218.1"/>
    <property type="molecule type" value="Genomic_DNA"/>
</dbReference>
<evidence type="ECO:0000313" key="2">
    <source>
        <dbReference type="Proteomes" id="UP000236291"/>
    </source>
</evidence>
<feature type="non-terminal residue" evidence="1">
    <location>
        <position position="1"/>
    </location>
</feature>
<proteinExistence type="predicted"/>
<dbReference type="AlphaFoldDB" id="A0A2K3KD65"/>
<dbReference type="Proteomes" id="UP000236291">
    <property type="component" value="Unassembled WGS sequence"/>
</dbReference>
<reference evidence="1 2" key="1">
    <citation type="journal article" date="2014" name="Am. J. Bot.">
        <title>Genome assembly and annotation for red clover (Trifolium pratense; Fabaceae).</title>
        <authorList>
            <person name="Istvanek J."/>
            <person name="Jaros M."/>
            <person name="Krenek A."/>
            <person name="Repkova J."/>
        </authorList>
    </citation>
    <scope>NUCLEOTIDE SEQUENCE [LARGE SCALE GENOMIC DNA]</scope>
    <source>
        <strain evidence="2">cv. Tatra</strain>
        <tissue evidence="1">Young leaves</tissue>
    </source>
</reference>
<name>A0A2K3KD65_TRIPR</name>
<reference evidence="1 2" key="2">
    <citation type="journal article" date="2017" name="Front. Plant Sci.">
        <title>Gene Classification and Mining of Molecular Markers Useful in Red Clover (Trifolium pratense) Breeding.</title>
        <authorList>
            <person name="Istvanek J."/>
            <person name="Dluhosova J."/>
            <person name="Dluhos P."/>
            <person name="Patkova L."/>
            <person name="Nedelnik J."/>
            <person name="Repkova J."/>
        </authorList>
    </citation>
    <scope>NUCLEOTIDE SEQUENCE [LARGE SCALE GENOMIC DNA]</scope>
    <source>
        <strain evidence="2">cv. Tatra</strain>
        <tissue evidence="1">Young leaves</tissue>
    </source>
</reference>
<sequence length="60" mass="6696">AAPGRRSVAHGAIEHKLEAQVLCRLRHGATGLRMAHLRIQLLENFNGFCAMAQRSCAWRN</sequence>
<protein>
    <submittedName>
        <fullName evidence="1">Uncharacterized protein</fullName>
    </submittedName>
</protein>
<accession>A0A2K3KD65</accession>
<gene>
    <name evidence="1" type="ORF">L195_g062008</name>
</gene>
<comment type="caution">
    <text evidence="1">The sequence shown here is derived from an EMBL/GenBank/DDBJ whole genome shotgun (WGS) entry which is preliminary data.</text>
</comment>
<organism evidence="1 2">
    <name type="scientific">Trifolium pratense</name>
    <name type="common">Red clover</name>
    <dbReference type="NCBI Taxonomy" id="57577"/>
    <lineage>
        <taxon>Eukaryota</taxon>
        <taxon>Viridiplantae</taxon>
        <taxon>Streptophyta</taxon>
        <taxon>Embryophyta</taxon>
        <taxon>Tracheophyta</taxon>
        <taxon>Spermatophyta</taxon>
        <taxon>Magnoliopsida</taxon>
        <taxon>eudicotyledons</taxon>
        <taxon>Gunneridae</taxon>
        <taxon>Pentapetalae</taxon>
        <taxon>rosids</taxon>
        <taxon>fabids</taxon>
        <taxon>Fabales</taxon>
        <taxon>Fabaceae</taxon>
        <taxon>Papilionoideae</taxon>
        <taxon>50 kb inversion clade</taxon>
        <taxon>NPAAA clade</taxon>
        <taxon>Hologalegina</taxon>
        <taxon>IRL clade</taxon>
        <taxon>Trifolieae</taxon>
        <taxon>Trifolium</taxon>
    </lineage>
</organism>
<evidence type="ECO:0000313" key="1">
    <source>
        <dbReference type="EMBL" id="PNX64218.1"/>
    </source>
</evidence>